<accession>A0A6M0RPF3</accession>
<dbReference type="RefSeq" id="WP_163700286.1">
    <property type="nucleotide sequence ID" value="NZ_QXHD01000004.1"/>
</dbReference>
<protein>
    <submittedName>
        <fullName evidence="1">Methyltransferase domain-containing protein</fullName>
    </submittedName>
</protein>
<dbReference type="AlphaFoldDB" id="A0A6M0RPF3"/>
<comment type="caution">
    <text evidence="1">The sequence shown here is derived from an EMBL/GenBank/DDBJ whole genome shotgun (WGS) entry which is preliminary data.</text>
</comment>
<evidence type="ECO:0000313" key="2">
    <source>
        <dbReference type="Proteomes" id="UP000481033"/>
    </source>
</evidence>
<dbReference type="CDD" id="cd02440">
    <property type="entry name" value="AdoMet_MTases"/>
    <property type="match status" value="1"/>
</dbReference>
<organism evidence="1 2">
    <name type="scientific">Adonisia turfae CCMR0081</name>
    <dbReference type="NCBI Taxonomy" id="2292702"/>
    <lineage>
        <taxon>Bacteria</taxon>
        <taxon>Bacillati</taxon>
        <taxon>Cyanobacteriota</taxon>
        <taxon>Adonisia</taxon>
        <taxon>Adonisia turfae</taxon>
    </lineage>
</organism>
<dbReference type="Gene3D" id="3.40.50.150">
    <property type="entry name" value="Vaccinia Virus protein VP39"/>
    <property type="match status" value="1"/>
</dbReference>
<dbReference type="GO" id="GO:0032259">
    <property type="term" value="P:methylation"/>
    <property type="evidence" value="ECO:0007669"/>
    <property type="project" value="UniProtKB-KW"/>
</dbReference>
<dbReference type="SUPFAM" id="SSF53335">
    <property type="entry name" value="S-adenosyl-L-methionine-dependent methyltransferases"/>
    <property type="match status" value="1"/>
</dbReference>
<dbReference type="EMBL" id="QXHD01000004">
    <property type="protein sequence ID" value="NEZ58039.1"/>
    <property type="molecule type" value="Genomic_DNA"/>
</dbReference>
<proteinExistence type="predicted"/>
<dbReference type="InterPro" id="IPR019410">
    <property type="entry name" value="Methyltransf_16"/>
</dbReference>
<keyword evidence="1" id="KW-0808">Transferase</keyword>
<evidence type="ECO:0000313" key="1">
    <source>
        <dbReference type="EMBL" id="NEZ58039.1"/>
    </source>
</evidence>
<dbReference type="InterPro" id="IPR029063">
    <property type="entry name" value="SAM-dependent_MTases_sf"/>
</dbReference>
<sequence>MTVQPFLHTTPDDVLLDTVEQKVLIPLEDGRIQQFRLVLPTSIDALLDHPATYKAFAQDEYMPYWAELWPSALMLGQALGQHVWPADTRVLEVGCGLGLSGLVALALGMEVIFTDYDVAALDFAARNARLNGFEQFHTMPLDWRCPPEGLRVPLMLAADVIYEVRNISPLIRLMKVVLEPGGECWLSDPDRPHKKEFQSALMSNGFEFEVRPMTLERPNQPTVQGTVYRIWDSGKRTA</sequence>
<dbReference type="Proteomes" id="UP000481033">
    <property type="component" value="Unassembled WGS sequence"/>
</dbReference>
<keyword evidence="1" id="KW-0489">Methyltransferase</keyword>
<keyword evidence="2" id="KW-1185">Reference proteome</keyword>
<name>A0A6M0RPF3_9CYAN</name>
<dbReference type="PANTHER" id="PTHR14614">
    <property type="entry name" value="HEPATOCELLULAR CARCINOMA-ASSOCIATED ANTIGEN"/>
    <property type="match status" value="1"/>
</dbReference>
<reference evidence="1 2" key="1">
    <citation type="journal article" date="2020" name="Microb. Ecol.">
        <title>Ecogenomics of the Marine Benthic Filamentous Cyanobacterium Adonisia.</title>
        <authorList>
            <person name="Walter J.M."/>
            <person name="Coutinho F.H."/>
            <person name="Leomil L."/>
            <person name="Hargreaves P.I."/>
            <person name="Campeao M.E."/>
            <person name="Vieira V.V."/>
            <person name="Silva B.S."/>
            <person name="Fistarol G.O."/>
            <person name="Salomon P.S."/>
            <person name="Sawabe T."/>
            <person name="Mino S."/>
            <person name="Hosokawa M."/>
            <person name="Miyashita H."/>
            <person name="Maruyama F."/>
            <person name="van Verk M.C."/>
            <person name="Dutilh B.E."/>
            <person name="Thompson C.C."/>
            <person name="Thompson F.L."/>
        </authorList>
    </citation>
    <scope>NUCLEOTIDE SEQUENCE [LARGE SCALE GENOMIC DNA]</scope>
    <source>
        <strain evidence="1 2">CCMR0081</strain>
    </source>
</reference>
<dbReference type="Pfam" id="PF10294">
    <property type="entry name" value="Methyltransf_16"/>
    <property type="match status" value="1"/>
</dbReference>
<dbReference type="GO" id="GO:0008168">
    <property type="term" value="F:methyltransferase activity"/>
    <property type="evidence" value="ECO:0007669"/>
    <property type="project" value="UniProtKB-KW"/>
</dbReference>
<gene>
    <name evidence="1" type="ORF">DXZ20_20800</name>
</gene>